<dbReference type="InterPro" id="IPR000571">
    <property type="entry name" value="Znf_CCCH"/>
</dbReference>
<feature type="domain" description="C3H1-type" evidence="6">
    <location>
        <begin position="321"/>
        <end position="348"/>
    </location>
</feature>
<dbReference type="AlphaFoldDB" id="A0AAN7U902"/>
<evidence type="ECO:0000256" key="5">
    <source>
        <dbReference type="SAM" id="MobiDB-lite"/>
    </source>
</evidence>
<sequence>MSTAEDQELRDKINKLANRINRHKETQGNGINHGIVCLQSMLNSRVDTPDLQHLGLDHSVGGRGLYHRSAPYPQQAYRGGRGRFPPTYRNRTLVLNGGSSSTVSNQENYVPDPTTPSWVTKTDRHLQLINRDVYERESHQRTQAIEQTLQQKQLNKDRREKAQLLRNMQQVGGVIMTSSSNSSKPASRYEVDVDGVRFHVTQQGSKLVKAPDDLNPPTATPKIASLFGIKFHRTKNGNLIRHGIVQAQRYAFSMDMIGVHPNQIAGAQAASRRSTRDARPSHGPVSSSFKPNEAPASHPFQRRQCGTCPKGPSCRYIHDVSKTAVCRTWLSKGDCPRGDNCDLSHEITEERTPLCVHYAKGACNNPSCSYSHVEHSPSDPVCWAFGIYGYCDKGAQCPARHVFECPDFSNTGVCKLKGCKRPHIERASILRKANKRASSSEEEDLSSDDDDMVDSDDVDSDEAEEFIGHDNYDPSFAEQKDFIGFT</sequence>
<keyword evidence="2 4" id="KW-0863">Zinc-finger</keyword>
<keyword evidence="3 4" id="KW-0862">Zinc</keyword>
<dbReference type="PANTHER" id="PTHR46156:SF1">
    <property type="entry name" value="ZINC FINGER CCCH DOMAIN-CONTAINING PROTEIN 3"/>
    <property type="match status" value="1"/>
</dbReference>
<dbReference type="InterPro" id="IPR036855">
    <property type="entry name" value="Znf_CCCH_sf"/>
</dbReference>
<dbReference type="PANTHER" id="PTHR46156">
    <property type="entry name" value="CCCH ZINGC FINGER"/>
    <property type="match status" value="1"/>
</dbReference>
<feature type="region of interest" description="Disordered" evidence="5">
    <location>
        <begin position="95"/>
        <end position="116"/>
    </location>
</feature>
<evidence type="ECO:0000313" key="8">
    <source>
        <dbReference type="Proteomes" id="UP001305414"/>
    </source>
</evidence>
<feature type="domain" description="C3H1-type" evidence="6">
    <location>
        <begin position="349"/>
        <end position="375"/>
    </location>
</feature>
<accession>A0AAN7U902</accession>
<feature type="domain" description="C3H1-type" evidence="6">
    <location>
        <begin position="376"/>
        <end position="404"/>
    </location>
</feature>
<evidence type="ECO:0000256" key="3">
    <source>
        <dbReference type="ARBA" id="ARBA00022833"/>
    </source>
</evidence>
<gene>
    <name evidence="7" type="ORF">RRF57_003825</name>
</gene>
<keyword evidence="8" id="KW-1185">Reference proteome</keyword>
<keyword evidence="1 4" id="KW-0479">Metal-binding</keyword>
<dbReference type="GO" id="GO:0008270">
    <property type="term" value="F:zinc ion binding"/>
    <property type="evidence" value="ECO:0007669"/>
    <property type="project" value="UniProtKB-KW"/>
</dbReference>
<feature type="zinc finger region" description="C3H1-type" evidence="4">
    <location>
        <begin position="349"/>
        <end position="375"/>
    </location>
</feature>
<feature type="compositionally biased region" description="Acidic residues" evidence="5">
    <location>
        <begin position="440"/>
        <end position="465"/>
    </location>
</feature>
<dbReference type="Gene3D" id="4.10.1000.10">
    <property type="entry name" value="Zinc finger, CCCH-type"/>
    <property type="match status" value="2"/>
</dbReference>
<comment type="caution">
    <text evidence="7">The sequence shown here is derived from an EMBL/GenBank/DDBJ whole genome shotgun (WGS) entry which is preliminary data.</text>
</comment>
<dbReference type="PROSITE" id="PS50103">
    <property type="entry name" value="ZF_C3H1"/>
    <property type="match status" value="3"/>
</dbReference>
<dbReference type="EMBL" id="JAWHQM010000008">
    <property type="protein sequence ID" value="KAK5628110.1"/>
    <property type="molecule type" value="Genomic_DNA"/>
</dbReference>
<dbReference type="SUPFAM" id="SSF90229">
    <property type="entry name" value="CCCH zinc finger"/>
    <property type="match status" value="2"/>
</dbReference>
<evidence type="ECO:0000256" key="2">
    <source>
        <dbReference type="ARBA" id="ARBA00022771"/>
    </source>
</evidence>
<evidence type="ECO:0000256" key="1">
    <source>
        <dbReference type="ARBA" id="ARBA00022723"/>
    </source>
</evidence>
<evidence type="ECO:0000259" key="6">
    <source>
        <dbReference type="PROSITE" id="PS50103"/>
    </source>
</evidence>
<feature type="zinc finger region" description="C3H1-type" evidence="4">
    <location>
        <begin position="376"/>
        <end position="404"/>
    </location>
</feature>
<feature type="compositionally biased region" description="Polar residues" evidence="5">
    <location>
        <begin position="97"/>
        <end position="108"/>
    </location>
</feature>
<reference evidence="7 8" key="1">
    <citation type="submission" date="2023-10" db="EMBL/GenBank/DDBJ databases">
        <title>Draft genome sequence of Xylaria bambusicola isolate GMP-LS, the root and basal stem rot pathogen of sugarcane in Indonesia.</title>
        <authorList>
            <person name="Selvaraj P."/>
            <person name="Muralishankar V."/>
            <person name="Muruganantham S."/>
            <person name="Sp S."/>
            <person name="Haryani S."/>
            <person name="Lau K.J.X."/>
            <person name="Naqvi N.I."/>
        </authorList>
    </citation>
    <scope>NUCLEOTIDE SEQUENCE [LARGE SCALE GENOMIC DNA]</scope>
    <source>
        <strain evidence="7">GMP-LS</strain>
    </source>
</reference>
<proteinExistence type="predicted"/>
<feature type="region of interest" description="Disordered" evidence="5">
    <location>
        <begin position="431"/>
        <end position="486"/>
    </location>
</feature>
<feature type="zinc finger region" description="C3H1-type" evidence="4">
    <location>
        <begin position="321"/>
        <end position="348"/>
    </location>
</feature>
<evidence type="ECO:0000256" key="4">
    <source>
        <dbReference type="PROSITE-ProRule" id="PRU00723"/>
    </source>
</evidence>
<name>A0AAN7U902_9PEZI</name>
<dbReference type="SMART" id="SM00356">
    <property type="entry name" value="ZnF_C3H1"/>
    <property type="match status" value="4"/>
</dbReference>
<evidence type="ECO:0000313" key="7">
    <source>
        <dbReference type="EMBL" id="KAK5628110.1"/>
    </source>
</evidence>
<dbReference type="GO" id="GO:0005634">
    <property type="term" value="C:nucleus"/>
    <property type="evidence" value="ECO:0007669"/>
    <property type="project" value="TreeGrafter"/>
</dbReference>
<feature type="region of interest" description="Disordered" evidence="5">
    <location>
        <begin position="265"/>
        <end position="302"/>
    </location>
</feature>
<organism evidence="7 8">
    <name type="scientific">Xylaria bambusicola</name>
    <dbReference type="NCBI Taxonomy" id="326684"/>
    <lineage>
        <taxon>Eukaryota</taxon>
        <taxon>Fungi</taxon>
        <taxon>Dikarya</taxon>
        <taxon>Ascomycota</taxon>
        <taxon>Pezizomycotina</taxon>
        <taxon>Sordariomycetes</taxon>
        <taxon>Xylariomycetidae</taxon>
        <taxon>Xylariales</taxon>
        <taxon>Xylariaceae</taxon>
        <taxon>Xylaria</taxon>
    </lineage>
</organism>
<protein>
    <recommendedName>
        <fullName evidence="6">C3H1-type domain-containing protein</fullName>
    </recommendedName>
</protein>
<dbReference type="Proteomes" id="UP001305414">
    <property type="component" value="Unassembled WGS sequence"/>
</dbReference>